<gene>
    <name evidence="1" type="ORF">CDAR_108851</name>
</gene>
<name>A0AAV4RC06_9ARAC</name>
<evidence type="ECO:0000313" key="2">
    <source>
        <dbReference type="Proteomes" id="UP001054837"/>
    </source>
</evidence>
<accession>A0AAV4RC06</accession>
<keyword evidence="2" id="KW-1185">Reference proteome</keyword>
<proteinExistence type="predicted"/>
<evidence type="ECO:0000313" key="1">
    <source>
        <dbReference type="EMBL" id="GIY17637.1"/>
    </source>
</evidence>
<organism evidence="1 2">
    <name type="scientific">Caerostris darwini</name>
    <dbReference type="NCBI Taxonomy" id="1538125"/>
    <lineage>
        <taxon>Eukaryota</taxon>
        <taxon>Metazoa</taxon>
        <taxon>Ecdysozoa</taxon>
        <taxon>Arthropoda</taxon>
        <taxon>Chelicerata</taxon>
        <taxon>Arachnida</taxon>
        <taxon>Araneae</taxon>
        <taxon>Araneomorphae</taxon>
        <taxon>Entelegynae</taxon>
        <taxon>Araneoidea</taxon>
        <taxon>Araneidae</taxon>
        <taxon>Caerostris</taxon>
    </lineage>
</organism>
<dbReference type="AlphaFoldDB" id="A0AAV4RC06"/>
<sequence length="135" mass="14859">MDKWLKIGIQRPENGKNDYTHENDVPTSNELRKPAVDGCWAKRFYRTSCLYGVSPNVSDQVVRAAEGPRAHSALEGLLSSVPLQMAKQIAVAEEPTDTIIDGAGVKSLAGPFFFFAGWNASDACLAQNWTLQDCW</sequence>
<comment type="caution">
    <text evidence="1">The sequence shown here is derived from an EMBL/GenBank/DDBJ whole genome shotgun (WGS) entry which is preliminary data.</text>
</comment>
<protein>
    <submittedName>
        <fullName evidence="1">Uncharacterized protein</fullName>
    </submittedName>
</protein>
<reference evidence="1 2" key="1">
    <citation type="submission" date="2021-06" db="EMBL/GenBank/DDBJ databases">
        <title>Caerostris darwini draft genome.</title>
        <authorList>
            <person name="Kono N."/>
            <person name="Arakawa K."/>
        </authorList>
    </citation>
    <scope>NUCLEOTIDE SEQUENCE [LARGE SCALE GENOMIC DNA]</scope>
</reference>
<dbReference type="Proteomes" id="UP001054837">
    <property type="component" value="Unassembled WGS sequence"/>
</dbReference>
<dbReference type="EMBL" id="BPLQ01005816">
    <property type="protein sequence ID" value="GIY17637.1"/>
    <property type="molecule type" value="Genomic_DNA"/>
</dbReference>